<feature type="domain" description="Peptidoglycan binding-like" evidence="2">
    <location>
        <begin position="109"/>
        <end position="168"/>
    </location>
</feature>
<dbReference type="Gene3D" id="1.10.530.10">
    <property type="match status" value="1"/>
</dbReference>
<accession>A0A2S6ZKC0</accession>
<dbReference type="InterPro" id="IPR036366">
    <property type="entry name" value="PGBDSf"/>
</dbReference>
<comment type="caution">
    <text evidence="3">The sequence shown here is derived from an EMBL/GenBank/DDBJ whole genome shotgun (WGS) entry which is preliminary data.</text>
</comment>
<dbReference type="AlphaFoldDB" id="A0A2S6ZKC0"/>
<keyword evidence="4" id="KW-1185">Reference proteome</keyword>
<dbReference type="EMBL" id="MIGX01000007">
    <property type="protein sequence ID" value="PPT92629.1"/>
    <property type="molecule type" value="Genomic_DNA"/>
</dbReference>
<dbReference type="InterPro" id="IPR036365">
    <property type="entry name" value="PGBD-like_sf"/>
</dbReference>
<proteinExistence type="predicted"/>
<organism evidence="3 4">
    <name type="scientific">Xanthomonas theicola</name>
    <dbReference type="NCBI Taxonomy" id="56464"/>
    <lineage>
        <taxon>Bacteria</taxon>
        <taxon>Pseudomonadati</taxon>
        <taxon>Pseudomonadota</taxon>
        <taxon>Gammaproteobacteria</taxon>
        <taxon>Lysobacterales</taxon>
        <taxon>Lysobacteraceae</taxon>
        <taxon>Xanthomonas</taxon>
    </lineage>
</organism>
<evidence type="ECO:0000259" key="2">
    <source>
        <dbReference type="Pfam" id="PF01471"/>
    </source>
</evidence>
<evidence type="ECO:0000313" key="4">
    <source>
        <dbReference type="Proteomes" id="UP000239898"/>
    </source>
</evidence>
<sequence length="284" mass="30930">MPYTGRDNYARYGERFNVDLANNPDLAAEPRTAAKLAVAYWQDRVPQNRHDDARAAGRIINGGDNGADERVRAAGQWARTITPELVADIQSGKVSLQQLASIGGDEHSQQTRALQEQLAELGYRAADGKPLNPDGDFGRNTRHALQDFQRAHGLDDDAVIGHKTREALAEAKQAPLVSEATHADNAFFADLRGRMPGATDARVAHTLQAAKAEGINGPRQIQAVTVHDNVAFVAGTTPGFRARVDLDQTPTLQESTRQVDLHNQALQQQNRRQEPTQARGAMAP</sequence>
<dbReference type="Pfam" id="PF01471">
    <property type="entry name" value="PG_binding_1"/>
    <property type="match status" value="1"/>
</dbReference>
<dbReference type="InterPro" id="IPR023346">
    <property type="entry name" value="Lysozyme-like_dom_sf"/>
</dbReference>
<feature type="region of interest" description="Disordered" evidence="1">
    <location>
        <begin position="255"/>
        <end position="284"/>
    </location>
</feature>
<dbReference type="Proteomes" id="UP000239898">
    <property type="component" value="Unassembled WGS sequence"/>
</dbReference>
<protein>
    <recommendedName>
        <fullName evidence="2">Peptidoglycan binding-like domain-containing protein</fullName>
    </recommendedName>
</protein>
<name>A0A2S6ZKC0_9XANT</name>
<dbReference type="InterPro" id="IPR002477">
    <property type="entry name" value="Peptidoglycan-bd-like"/>
</dbReference>
<dbReference type="Gene3D" id="1.10.101.10">
    <property type="entry name" value="PGBD-like superfamily/PGBD"/>
    <property type="match status" value="1"/>
</dbReference>
<evidence type="ECO:0000256" key="1">
    <source>
        <dbReference type="SAM" id="MobiDB-lite"/>
    </source>
</evidence>
<dbReference type="SUPFAM" id="SSF53955">
    <property type="entry name" value="Lysozyme-like"/>
    <property type="match status" value="1"/>
</dbReference>
<dbReference type="SUPFAM" id="SSF47090">
    <property type="entry name" value="PGBD-like"/>
    <property type="match status" value="1"/>
</dbReference>
<gene>
    <name evidence="3" type="ORF">XthCFBP4691_02985</name>
</gene>
<reference evidence="3 4" key="1">
    <citation type="submission" date="2016-08" db="EMBL/GenBank/DDBJ databases">
        <title>Evolution of the type three secretion system and type three effector repertoires in Xanthomonas.</title>
        <authorList>
            <person name="Merda D."/>
            <person name="Briand M."/>
            <person name="Bosis E."/>
            <person name="Rousseau C."/>
            <person name="Portier P."/>
            <person name="Jacques M.-A."/>
            <person name="Fischer-Le Saux M."/>
        </authorList>
    </citation>
    <scope>NUCLEOTIDE SEQUENCE [LARGE SCALE GENOMIC DNA]</scope>
    <source>
        <strain evidence="3 4">CFBP 4691</strain>
    </source>
</reference>
<evidence type="ECO:0000313" key="3">
    <source>
        <dbReference type="EMBL" id="PPT92629.1"/>
    </source>
</evidence>